<dbReference type="SUPFAM" id="SSF55770">
    <property type="entry name" value="Profilin (actin-binding protein)"/>
    <property type="match status" value="1"/>
</dbReference>
<accession>A0A1J4JAM0</accession>
<gene>
    <name evidence="1" type="ORF">TRFO_37660</name>
</gene>
<sequence length="132" mass="15066">MSVDLAQVREQNADWTNCLFFNGDGTVLYQTVEESAEAIQTYISLFNDYDTTIKAGVTFATVHYHVHRFYDGLIYGRADPNTKRTDGFCLFREDREGKTPIYVLITYDLPNVSARMIPLLKKTIDGIKDQLA</sequence>
<dbReference type="PANTHER" id="PTHR41752">
    <property type="entry name" value="PROFILIN"/>
    <property type="match status" value="1"/>
</dbReference>
<evidence type="ECO:0000313" key="2">
    <source>
        <dbReference type="Proteomes" id="UP000179807"/>
    </source>
</evidence>
<evidence type="ECO:0000313" key="1">
    <source>
        <dbReference type="EMBL" id="OHS96222.1"/>
    </source>
</evidence>
<dbReference type="EMBL" id="MLAK01001192">
    <property type="protein sequence ID" value="OHS96222.1"/>
    <property type="molecule type" value="Genomic_DNA"/>
</dbReference>
<dbReference type="VEuPathDB" id="TrichDB:TRFO_37660"/>
<reference evidence="1" key="1">
    <citation type="submission" date="2016-10" db="EMBL/GenBank/DDBJ databases">
        <authorList>
            <person name="Benchimol M."/>
            <person name="Almeida L.G."/>
            <person name="Vasconcelos A.T."/>
            <person name="Perreira-Neves A."/>
            <person name="Rosa I.A."/>
            <person name="Tasca T."/>
            <person name="Bogo M.R."/>
            <person name="de Souza W."/>
        </authorList>
    </citation>
    <scope>NUCLEOTIDE SEQUENCE [LARGE SCALE GENOMIC DNA]</scope>
    <source>
        <strain evidence="1">K</strain>
    </source>
</reference>
<dbReference type="AlphaFoldDB" id="A0A1J4JAM0"/>
<organism evidence="1 2">
    <name type="scientific">Tritrichomonas foetus</name>
    <dbReference type="NCBI Taxonomy" id="1144522"/>
    <lineage>
        <taxon>Eukaryota</taxon>
        <taxon>Metamonada</taxon>
        <taxon>Parabasalia</taxon>
        <taxon>Tritrichomonadida</taxon>
        <taxon>Tritrichomonadidae</taxon>
        <taxon>Tritrichomonas</taxon>
    </lineage>
</organism>
<keyword evidence="2" id="KW-1185">Reference proteome</keyword>
<dbReference type="GeneID" id="94846270"/>
<proteinExistence type="predicted"/>
<evidence type="ECO:0008006" key="3">
    <source>
        <dbReference type="Google" id="ProtNLM"/>
    </source>
</evidence>
<dbReference type="RefSeq" id="XP_068349359.1">
    <property type="nucleotide sequence ID" value="XM_068511566.1"/>
</dbReference>
<name>A0A1J4JAM0_9EUKA</name>
<dbReference type="Proteomes" id="UP000179807">
    <property type="component" value="Unassembled WGS sequence"/>
</dbReference>
<comment type="caution">
    <text evidence="1">The sequence shown here is derived from an EMBL/GenBank/DDBJ whole genome shotgun (WGS) entry which is preliminary data.</text>
</comment>
<dbReference type="OrthoDB" id="10259541at2759"/>
<dbReference type="PANTHER" id="PTHR41752:SF1">
    <property type="entry name" value="PROFILIN"/>
    <property type="match status" value="1"/>
</dbReference>
<dbReference type="InterPro" id="IPR036140">
    <property type="entry name" value="PFN_sf"/>
</dbReference>
<protein>
    <recommendedName>
        <fullName evidence="3">Profilin</fullName>
    </recommendedName>
</protein>